<comment type="caution">
    <text evidence="1">The sequence shown here is derived from an EMBL/GenBank/DDBJ whole genome shotgun (WGS) entry which is preliminary data.</text>
</comment>
<keyword evidence="2" id="KW-1185">Reference proteome</keyword>
<evidence type="ECO:0000313" key="2">
    <source>
        <dbReference type="Proteomes" id="UP001142810"/>
    </source>
</evidence>
<dbReference type="Proteomes" id="UP001142810">
    <property type="component" value="Unassembled WGS sequence"/>
</dbReference>
<evidence type="ECO:0000313" key="1">
    <source>
        <dbReference type="EMBL" id="MCW8106979.1"/>
    </source>
</evidence>
<organism evidence="1 2">
    <name type="scientific">Alteromonas aquimaris</name>
    <dbReference type="NCBI Taxonomy" id="2998417"/>
    <lineage>
        <taxon>Bacteria</taxon>
        <taxon>Pseudomonadati</taxon>
        <taxon>Pseudomonadota</taxon>
        <taxon>Gammaproteobacteria</taxon>
        <taxon>Alteromonadales</taxon>
        <taxon>Alteromonadaceae</taxon>
        <taxon>Alteromonas/Salinimonas group</taxon>
        <taxon>Alteromonas</taxon>
    </lineage>
</organism>
<dbReference type="Gene3D" id="1.10.3210.10">
    <property type="entry name" value="Hypothetical protein af1432"/>
    <property type="match status" value="1"/>
</dbReference>
<accession>A0ABT3P2J1</accession>
<sequence length="183" mass="20240">MQSILVEDPFISRAALFSARRFALAGLFSPYSGHAFVNHPRAVADKLSQLPHSKTLLACAWLHSQLSLKFTDIVEIEEQFGHDIAELITQVAALNIPLTADLDALSDFDIAGVEKTSAELQTLILAELFILAETIDVYQPALLNDYLYWFNLVLDALCHAHPALMSEARDFVAACVENNFTAH</sequence>
<dbReference type="RefSeq" id="WP_265615682.1">
    <property type="nucleotide sequence ID" value="NZ_JAPFRD010000002.1"/>
</dbReference>
<dbReference type="SUPFAM" id="SSF109604">
    <property type="entry name" value="HD-domain/PDEase-like"/>
    <property type="match status" value="1"/>
</dbReference>
<protein>
    <submittedName>
        <fullName evidence="1">Uncharacterized protein</fullName>
    </submittedName>
</protein>
<reference evidence="1" key="1">
    <citation type="submission" date="2022-11" db="EMBL/GenBank/DDBJ databases">
        <title>Alteromonas sp. nov., isolated from sea water of the Qingdao.</title>
        <authorList>
            <person name="Wang Q."/>
        </authorList>
    </citation>
    <scope>NUCLEOTIDE SEQUENCE</scope>
    <source>
        <strain evidence="1">ASW11-7</strain>
    </source>
</reference>
<proteinExistence type="predicted"/>
<dbReference type="EMBL" id="JAPFRD010000002">
    <property type="protein sequence ID" value="MCW8106979.1"/>
    <property type="molecule type" value="Genomic_DNA"/>
</dbReference>
<name>A0ABT3P2J1_9ALTE</name>
<gene>
    <name evidence="1" type="ORF">OPS25_00495</name>
</gene>